<protein>
    <submittedName>
        <fullName evidence="3">Uncharacterized protein</fullName>
    </submittedName>
</protein>
<feature type="compositionally biased region" description="Polar residues" evidence="2">
    <location>
        <begin position="102"/>
        <end position="113"/>
    </location>
</feature>
<name>A0A8S5U761_9CAUD</name>
<organism evidence="3">
    <name type="scientific">Podoviridae sp. cthau23</name>
    <dbReference type="NCBI Taxonomy" id="2825268"/>
    <lineage>
        <taxon>Viruses</taxon>
        <taxon>Duplodnaviria</taxon>
        <taxon>Heunggongvirae</taxon>
        <taxon>Uroviricota</taxon>
        <taxon>Caudoviricetes</taxon>
    </lineage>
</organism>
<keyword evidence="1" id="KW-0175">Coiled coil</keyword>
<dbReference type="EMBL" id="BK016024">
    <property type="protein sequence ID" value="DAF90284.1"/>
    <property type="molecule type" value="Genomic_DNA"/>
</dbReference>
<feature type="region of interest" description="Disordered" evidence="2">
    <location>
        <begin position="84"/>
        <end position="113"/>
    </location>
</feature>
<evidence type="ECO:0000256" key="2">
    <source>
        <dbReference type="SAM" id="MobiDB-lite"/>
    </source>
</evidence>
<evidence type="ECO:0000313" key="3">
    <source>
        <dbReference type="EMBL" id="DAF90284.1"/>
    </source>
</evidence>
<proteinExistence type="predicted"/>
<evidence type="ECO:0000256" key="1">
    <source>
        <dbReference type="SAM" id="Coils"/>
    </source>
</evidence>
<reference evidence="3" key="1">
    <citation type="journal article" date="2021" name="Proc. Natl. Acad. Sci. U.S.A.">
        <title>A Catalog of Tens of Thousands of Viruses from Human Metagenomes Reveals Hidden Associations with Chronic Diseases.</title>
        <authorList>
            <person name="Tisza M.J."/>
            <person name="Buck C.B."/>
        </authorList>
    </citation>
    <scope>NUCLEOTIDE SEQUENCE</scope>
    <source>
        <strain evidence="3">Cthau23</strain>
    </source>
</reference>
<accession>A0A8S5U761</accession>
<feature type="coiled-coil region" evidence="1">
    <location>
        <begin position="41"/>
        <end position="68"/>
    </location>
</feature>
<sequence>MAKLNREQFLEAIKARIGDDTSDLAMQFVEDMTDTFDGFATNENSQRISELEQQLADARSERDTVEKDWRQRYRDRFFAGIEEDKLPPEVKDPKPAEPDRATTIQVNDLFTEN</sequence>
<feature type="compositionally biased region" description="Basic and acidic residues" evidence="2">
    <location>
        <begin position="84"/>
        <end position="100"/>
    </location>
</feature>